<evidence type="ECO:0000313" key="2">
    <source>
        <dbReference type="EMBL" id="GLL09278.1"/>
    </source>
</evidence>
<accession>A0A9W6KX24</accession>
<dbReference type="InterPro" id="IPR032710">
    <property type="entry name" value="NTF2-like_dom_sf"/>
</dbReference>
<dbReference type="Pfam" id="PF12680">
    <property type="entry name" value="SnoaL_2"/>
    <property type="match status" value="1"/>
</dbReference>
<proteinExistence type="predicted"/>
<dbReference type="InterPro" id="IPR037401">
    <property type="entry name" value="SnoaL-like"/>
</dbReference>
<dbReference type="EMBL" id="BSFQ01000001">
    <property type="protein sequence ID" value="GLL09278.1"/>
    <property type="molecule type" value="Genomic_DNA"/>
</dbReference>
<dbReference type="Gene3D" id="3.10.450.50">
    <property type="match status" value="1"/>
</dbReference>
<comment type="caution">
    <text evidence="2">The sequence shown here is derived from an EMBL/GenBank/DDBJ whole genome shotgun (WGS) entry which is preliminary data.</text>
</comment>
<gene>
    <name evidence="2" type="ORF">GCM10017577_04180</name>
</gene>
<reference evidence="2" key="2">
    <citation type="submission" date="2023-01" db="EMBL/GenBank/DDBJ databases">
        <authorList>
            <person name="Sun Q."/>
            <person name="Evtushenko L."/>
        </authorList>
    </citation>
    <scope>NUCLEOTIDE SEQUENCE</scope>
    <source>
        <strain evidence="2">VKM Ac-1069</strain>
    </source>
</reference>
<reference evidence="2" key="1">
    <citation type="journal article" date="2014" name="Int. J. Syst. Evol. Microbiol.">
        <title>Complete genome sequence of Corynebacterium casei LMG S-19264T (=DSM 44701T), isolated from a smear-ripened cheese.</title>
        <authorList>
            <consortium name="US DOE Joint Genome Institute (JGI-PGF)"/>
            <person name="Walter F."/>
            <person name="Albersmeier A."/>
            <person name="Kalinowski J."/>
            <person name="Ruckert C."/>
        </authorList>
    </citation>
    <scope>NUCLEOTIDE SEQUENCE</scope>
    <source>
        <strain evidence="2">VKM Ac-1069</strain>
    </source>
</reference>
<dbReference type="RefSeq" id="WP_051736925.1">
    <property type="nucleotide sequence ID" value="NZ_BAAAUZ010000015.1"/>
</dbReference>
<name>A0A9W6KX24_9PSEU</name>
<dbReference type="Proteomes" id="UP001143463">
    <property type="component" value="Unassembled WGS sequence"/>
</dbReference>
<dbReference type="SUPFAM" id="SSF54427">
    <property type="entry name" value="NTF2-like"/>
    <property type="match status" value="1"/>
</dbReference>
<evidence type="ECO:0000259" key="1">
    <source>
        <dbReference type="Pfam" id="PF12680"/>
    </source>
</evidence>
<sequence length="132" mass="15077">MEDNHIRHDLTRQFVAALRKSEQDNDVDDLTALFADDAELFRLDGGGPRRGEARTFWEQYRAQFGEVRTQFTNVVESDDEAALEWQSTGTRPNGHDFRYEGSTFVTFDGDKITSLRTYYDTAAFVDVPAGSR</sequence>
<organism evidence="2 3">
    <name type="scientific">Pseudonocardia halophobica</name>
    <dbReference type="NCBI Taxonomy" id="29401"/>
    <lineage>
        <taxon>Bacteria</taxon>
        <taxon>Bacillati</taxon>
        <taxon>Actinomycetota</taxon>
        <taxon>Actinomycetes</taxon>
        <taxon>Pseudonocardiales</taxon>
        <taxon>Pseudonocardiaceae</taxon>
        <taxon>Pseudonocardia</taxon>
    </lineage>
</organism>
<protein>
    <recommendedName>
        <fullName evidence="1">SnoaL-like domain-containing protein</fullName>
    </recommendedName>
</protein>
<evidence type="ECO:0000313" key="3">
    <source>
        <dbReference type="Proteomes" id="UP001143463"/>
    </source>
</evidence>
<dbReference type="AlphaFoldDB" id="A0A9W6KX24"/>
<feature type="domain" description="SnoaL-like" evidence="1">
    <location>
        <begin position="13"/>
        <end position="114"/>
    </location>
</feature>
<keyword evidence="3" id="KW-1185">Reference proteome</keyword>